<evidence type="ECO:0000256" key="10">
    <source>
        <dbReference type="ARBA" id="ARBA00047984"/>
    </source>
</evidence>
<proteinExistence type="inferred from homology"/>
<feature type="region of interest" description="Disordered" evidence="13">
    <location>
        <begin position="1"/>
        <end position="60"/>
    </location>
</feature>
<dbReference type="GO" id="GO:0010468">
    <property type="term" value="P:regulation of gene expression"/>
    <property type="evidence" value="ECO:0007669"/>
    <property type="project" value="UniProtKB-ARBA"/>
</dbReference>
<keyword evidence="8" id="KW-0539">Nucleus</keyword>
<dbReference type="Proteomes" id="UP000095300">
    <property type="component" value="Unassembled WGS sequence"/>
</dbReference>
<feature type="short sequence motif" description="Q motif" evidence="11">
    <location>
        <begin position="63"/>
        <end position="91"/>
    </location>
</feature>
<evidence type="ECO:0000256" key="4">
    <source>
        <dbReference type="ARBA" id="ARBA00022801"/>
    </source>
</evidence>
<comment type="subcellular location">
    <subcellularLocation>
        <location evidence="1">Nucleus</location>
    </subcellularLocation>
</comment>
<dbReference type="FunFam" id="3.40.50.300:FF:000681">
    <property type="entry name" value="probable ATP-dependent RNA helicase DDX47"/>
    <property type="match status" value="1"/>
</dbReference>
<evidence type="ECO:0000256" key="1">
    <source>
        <dbReference type="ARBA" id="ARBA00004123"/>
    </source>
</evidence>
<evidence type="ECO:0000256" key="9">
    <source>
        <dbReference type="ARBA" id="ARBA00024350"/>
    </source>
</evidence>
<feature type="region of interest" description="Disordered" evidence="13">
    <location>
        <begin position="462"/>
        <end position="504"/>
    </location>
</feature>
<evidence type="ECO:0000313" key="17">
    <source>
        <dbReference type="EnsemblMetazoa" id="SCAU008554-PA"/>
    </source>
</evidence>
<evidence type="ECO:0000256" key="12">
    <source>
        <dbReference type="RuleBase" id="RU000492"/>
    </source>
</evidence>
<accession>A0A1I8PJ10</accession>
<dbReference type="CDD" id="cd17954">
    <property type="entry name" value="DEADc_DDX47"/>
    <property type="match status" value="1"/>
</dbReference>
<dbReference type="AlphaFoldDB" id="A0A1I8PJ10"/>
<dbReference type="PANTHER" id="PTHR47959:SF20">
    <property type="entry name" value="RNA HELICASE"/>
    <property type="match status" value="1"/>
</dbReference>
<dbReference type="InterPro" id="IPR014001">
    <property type="entry name" value="Helicase_ATP-bd"/>
</dbReference>
<dbReference type="STRING" id="35570.A0A1I8PJ10"/>
<evidence type="ECO:0000256" key="8">
    <source>
        <dbReference type="ARBA" id="ARBA00023242"/>
    </source>
</evidence>
<dbReference type="PROSITE" id="PS51194">
    <property type="entry name" value="HELICASE_CTER"/>
    <property type="match status" value="1"/>
</dbReference>
<evidence type="ECO:0000259" key="14">
    <source>
        <dbReference type="PROSITE" id="PS51192"/>
    </source>
</evidence>
<evidence type="ECO:0000256" key="6">
    <source>
        <dbReference type="ARBA" id="ARBA00022840"/>
    </source>
</evidence>
<dbReference type="GO" id="GO:0003724">
    <property type="term" value="F:RNA helicase activity"/>
    <property type="evidence" value="ECO:0007669"/>
    <property type="project" value="UniProtKB-EC"/>
</dbReference>
<feature type="compositionally biased region" description="Acidic residues" evidence="13">
    <location>
        <begin position="1"/>
        <end position="47"/>
    </location>
</feature>
<keyword evidence="6 12" id="KW-0067">ATP-binding</keyword>
<feature type="domain" description="DEAD-box RNA helicase Q" evidence="16">
    <location>
        <begin position="63"/>
        <end position="91"/>
    </location>
</feature>
<evidence type="ECO:0000259" key="16">
    <source>
        <dbReference type="PROSITE" id="PS51195"/>
    </source>
</evidence>
<dbReference type="SMART" id="SM00487">
    <property type="entry name" value="DEXDc"/>
    <property type="match status" value="1"/>
</dbReference>
<evidence type="ECO:0000256" key="13">
    <source>
        <dbReference type="SAM" id="MobiDB-lite"/>
    </source>
</evidence>
<dbReference type="CDD" id="cd18787">
    <property type="entry name" value="SF2_C_DEAD"/>
    <property type="match status" value="1"/>
</dbReference>
<dbReference type="SMART" id="SM00490">
    <property type="entry name" value="HELICc"/>
    <property type="match status" value="1"/>
</dbReference>
<dbReference type="EC" id="3.6.4.13" evidence="2"/>
<evidence type="ECO:0000256" key="3">
    <source>
        <dbReference type="ARBA" id="ARBA00022741"/>
    </source>
</evidence>
<keyword evidence="18" id="KW-1185">Reference proteome</keyword>
<dbReference type="InterPro" id="IPR050079">
    <property type="entry name" value="DEAD_box_RNA_helicase"/>
</dbReference>
<dbReference type="GO" id="GO:0016787">
    <property type="term" value="F:hydrolase activity"/>
    <property type="evidence" value="ECO:0007669"/>
    <property type="project" value="UniProtKB-KW"/>
</dbReference>
<keyword evidence="5 12" id="KW-0347">Helicase</keyword>
<reference evidence="17" key="1">
    <citation type="submission" date="2020-05" db="UniProtKB">
        <authorList>
            <consortium name="EnsemblMetazoa"/>
        </authorList>
    </citation>
    <scope>IDENTIFICATION</scope>
    <source>
        <strain evidence="17">USDA</strain>
    </source>
</reference>
<dbReference type="GO" id="GO:0003723">
    <property type="term" value="F:RNA binding"/>
    <property type="evidence" value="ECO:0007669"/>
    <property type="project" value="UniProtKB-KW"/>
</dbReference>
<dbReference type="GO" id="GO:0005524">
    <property type="term" value="F:ATP binding"/>
    <property type="evidence" value="ECO:0007669"/>
    <property type="project" value="UniProtKB-KW"/>
</dbReference>
<dbReference type="SUPFAM" id="SSF52540">
    <property type="entry name" value="P-loop containing nucleoside triphosphate hydrolases"/>
    <property type="match status" value="1"/>
</dbReference>
<dbReference type="InterPro" id="IPR001650">
    <property type="entry name" value="Helicase_C-like"/>
</dbReference>
<comment type="similarity">
    <text evidence="9">Belongs to the DEAD box helicase family. DDX47/RRP3 subfamily.</text>
</comment>
<feature type="domain" description="Helicase ATP-binding" evidence="14">
    <location>
        <begin position="94"/>
        <end position="265"/>
    </location>
</feature>
<dbReference type="InterPro" id="IPR027417">
    <property type="entry name" value="P-loop_NTPase"/>
</dbReference>
<evidence type="ECO:0000259" key="15">
    <source>
        <dbReference type="PROSITE" id="PS51194"/>
    </source>
</evidence>
<evidence type="ECO:0000256" key="7">
    <source>
        <dbReference type="ARBA" id="ARBA00022884"/>
    </source>
</evidence>
<dbReference type="PROSITE" id="PS51195">
    <property type="entry name" value="Q_MOTIF"/>
    <property type="match status" value="1"/>
</dbReference>
<dbReference type="PANTHER" id="PTHR47959">
    <property type="entry name" value="ATP-DEPENDENT RNA HELICASE RHLE-RELATED"/>
    <property type="match status" value="1"/>
</dbReference>
<protein>
    <recommendedName>
        <fullName evidence="2">RNA helicase</fullName>
        <ecNumber evidence="2">3.6.4.13</ecNumber>
    </recommendedName>
</protein>
<evidence type="ECO:0000256" key="5">
    <source>
        <dbReference type="ARBA" id="ARBA00022806"/>
    </source>
</evidence>
<dbReference type="FunFam" id="3.40.50.300:FF:000626">
    <property type="entry name" value="probable ATP-dependent RNA helicase DDX47"/>
    <property type="match status" value="1"/>
</dbReference>
<dbReference type="KEGG" id="scac:106081731"/>
<dbReference type="InterPro" id="IPR000629">
    <property type="entry name" value="RNA-helicase_DEAD-box_CS"/>
</dbReference>
<sequence>MSTTSEDEQNVVSGEEEDDDNSGDESHLEDEEESNNEEPSDENDEAGEGTNGKINNEETEKELNWKDLGLNDTLCKACEELKWKAPSKIQKEAIPVALQGKDVIGLAETGSGKTGAFALPILQALLDSPQRYFALILTPTRELAFQISEQFEALGSSIGVKCCVVVGGMDMVSQALQLGKKPHIIIATPGRLVDHLENLKGFNLKAIKYLVMDEADRILNMDFEVELDKILKVLPRERRTFLFSATMTKKVKKLQRASLKDPVKVEVSNKFQTVEQLQQYYIFIPVKYKDVYLVHILNEMAGNSFMIFCSTCNNTVKTALMLRALGLAAIPLHGQMSQNKRLAALNKFKAKNRSILISTDVASRGLDIPHVDVVLNFDIPTHSKDYIHRVGRTARAGRSGKAITFVTQYDVELYQRIEHLLGKQLPLYKCEEDEVMALQERVSEAQRTAKLELKDIEESKGAKGRFKKGGGDDFDDSEHFTGARKRMKTGGGGGKTNWKKAKRK</sequence>
<dbReference type="PROSITE" id="PS00039">
    <property type="entry name" value="DEAD_ATP_HELICASE"/>
    <property type="match status" value="1"/>
</dbReference>
<dbReference type="Pfam" id="PF00271">
    <property type="entry name" value="Helicase_C"/>
    <property type="match status" value="1"/>
</dbReference>
<dbReference type="Gene3D" id="3.40.50.300">
    <property type="entry name" value="P-loop containing nucleotide triphosphate hydrolases"/>
    <property type="match status" value="2"/>
</dbReference>
<dbReference type="InterPro" id="IPR044765">
    <property type="entry name" value="DDX47/Rrp3_DEADc"/>
</dbReference>
<organism evidence="17 18">
    <name type="scientific">Stomoxys calcitrans</name>
    <name type="common">Stable fly</name>
    <name type="synonym">Conops calcitrans</name>
    <dbReference type="NCBI Taxonomy" id="35570"/>
    <lineage>
        <taxon>Eukaryota</taxon>
        <taxon>Metazoa</taxon>
        <taxon>Ecdysozoa</taxon>
        <taxon>Arthropoda</taxon>
        <taxon>Hexapoda</taxon>
        <taxon>Insecta</taxon>
        <taxon>Pterygota</taxon>
        <taxon>Neoptera</taxon>
        <taxon>Endopterygota</taxon>
        <taxon>Diptera</taxon>
        <taxon>Brachycera</taxon>
        <taxon>Muscomorpha</taxon>
        <taxon>Muscoidea</taxon>
        <taxon>Muscidae</taxon>
        <taxon>Stomoxys</taxon>
    </lineage>
</organism>
<dbReference type="PROSITE" id="PS51192">
    <property type="entry name" value="HELICASE_ATP_BIND_1"/>
    <property type="match status" value="1"/>
</dbReference>
<keyword evidence="7" id="KW-0694">RNA-binding</keyword>
<evidence type="ECO:0000256" key="11">
    <source>
        <dbReference type="PROSITE-ProRule" id="PRU00552"/>
    </source>
</evidence>
<dbReference type="InterPro" id="IPR011545">
    <property type="entry name" value="DEAD/DEAH_box_helicase_dom"/>
</dbReference>
<keyword evidence="3 12" id="KW-0547">Nucleotide-binding</keyword>
<dbReference type="GO" id="GO:0005730">
    <property type="term" value="C:nucleolus"/>
    <property type="evidence" value="ECO:0007669"/>
    <property type="project" value="UniProtKB-ARBA"/>
</dbReference>
<gene>
    <name evidence="17" type="primary">106081731</name>
</gene>
<dbReference type="GO" id="GO:0042254">
    <property type="term" value="P:ribosome biogenesis"/>
    <property type="evidence" value="ECO:0007669"/>
    <property type="project" value="UniProtKB-ARBA"/>
</dbReference>
<evidence type="ECO:0000256" key="2">
    <source>
        <dbReference type="ARBA" id="ARBA00012552"/>
    </source>
</evidence>
<dbReference type="Pfam" id="PF00270">
    <property type="entry name" value="DEAD"/>
    <property type="match status" value="1"/>
</dbReference>
<name>A0A1I8PJ10_STOCA</name>
<evidence type="ECO:0000313" key="18">
    <source>
        <dbReference type="Proteomes" id="UP000095300"/>
    </source>
</evidence>
<dbReference type="GO" id="GO:0005829">
    <property type="term" value="C:cytosol"/>
    <property type="evidence" value="ECO:0007669"/>
    <property type="project" value="TreeGrafter"/>
</dbReference>
<keyword evidence="4 12" id="KW-0378">Hydrolase</keyword>
<dbReference type="InterPro" id="IPR014014">
    <property type="entry name" value="RNA_helicase_DEAD_Q_motif"/>
</dbReference>
<dbReference type="OrthoDB" id="10261904at2759"/>
<dbReference type="EnsemblMetazoa" id="SCAU008554-RA">
    <property type="protein sequence ID" value="SCAU008554-PA"/>
    <property type="gene ID" value="SCAU008554"/>
</dbReference>
<dbReference type="VEuPathDB" id="VectorBase:SCAU008554"/>
<feature type="domain" description="Helicase C-terminal" evidence="15">
    <location>
        <begin position="276"/>
        <end position="436"/>
    </location>
</feature>
<comment type="catalytic activity">
    <reaction evidence="10">
        <text>ATP + H2O = ADP + phosphate + H(+)</text>
        <dbReference type="Rhea" id="RHEA:13065"/>
        <dbReference type="ChEBI" id="CHEBI:15377"/>
        <dbReference type="ChEBI" id="CHEBI:15378"/>
        <dbReference type="ChEBI" id="CHEBI:30616"/>
        <dbReference type="ChEBI" id="CHEBI:43474"/>
        <dbReference type="ChEBI" id="CHEBI:456216"/>
        <dbReference type="EC" id="3.6.4.13"/>
    </reaction>
</comment>